<evidence type="ECO:0000313" key="6">
    <source>
        <dbReference type="EMBL" id="KAK7475595.1"/>
    </source>
</evidence>
<comment type="caution">
    <text evidence="6">The sequence shown here is derived from an EMBL/GenBank/DDBJ whole genome shotgun (WGS) entry which is preliminary data.</text>
</comment>
<evidence type="ECO:0000256" key="3">
    <source>
        <dbReference type="ARBA" id="ARBA00023134"/>
    </source>
</evidence>
<gene>
    <name evidence="6" type="ORF">BaRGS_00033144</name>
</gene>
<protein>
    <recommendedName>
        <fullName evidence="5">AIG1-type G domain-containing protein</fullName>
    </recommendedName>
</protein>
<sequence>MDVFDLQPSFPQLLLLLVGLLSIIWLLWRPTRKPILKRGPADKTKEDKVTRMVLIGKTGAGKSATGNSILGFKAFDPVRRMSSQTQVCKRKTAKINDIEVQVVDTPGVLDTDRDQADVEKEITKCICLSAPGPHVFIMTIRLCDRFTSEEFAAYEMLKGMFGDKVVKYMIVVFTYGDQLEGTTVQEILETAPKTMKQVMQEVNNRYVVFDNKATGEDSDRQVVDLMNMVDDLKSTFGAQEEFFTNTETEKAEQEIGEEVRKLMTKHNIGEKAAREMFMKQIENGEKNSFLDNVGKAMGIGLLITAALTVASGGSGIVALGLVLAADKAKKLCAVM</sequence>
<dbReference type="EMBL" id="JACVVK020000400">
    <property type="protein sequence ID" value="KAK7475595.1"/>
    <property type="molecule type" value="Genomic_DNA"/>
</dbReference>
<feature type="transmembrane region" description="Helical" evidence="4">
    <location>
        <begin position="299"/>
        <end position="325"/>
    </location>
</feature>
<comment type="similarity">
    <text evidence="1">Belongs to the TRAFAC class TrmE-Era-EngA-EngB-Septin-like GTPase superfamily. AIG1/Toc34/Toc159-like paraseptin GTPase family. IAN subfamily.</text>
</comment>
<accession>A0ABD0JKU5</accession>
<dbReference type="Gene3D" id="3.40.50.300">
    <property type="entry name" value="P-loop containing nucleotide triphosphate hydrolases"/>
    <property type="match status" value="1"/>
</dbReference>
<dbReference type="Proteomes" id="UP001519460">
    <property type="component" value="Unassembled WGS sequence"/>
</dbReference>
<keyword evidence="4" id="KW-0812">Transmembrane</keyword>
<keyword evidence="2" id="KW-0547">Nucleotide-binding</keyword>
<dbReference type="PANTHER" id="PTHR10903:SF184">
    <property type="entry name" value="GTP-BINDING PROTEIN A"/>
    <property type="match status" value="1"/>
</dbReference>
<evidence type="ECO:0000256" key="2">
    <source>
        <dbReference type="ARBA" id="ARBA00022741"/>
    </source>
</evidence>
<keyword evidence="4" id="KW-1133">Transmembrane helix</keyword>
<evidence type="ECO:0000259" key="5">
    <source>
        <dbReference type="PROSITE" id="PS51720"/>
    </source>
</evidence>
<evidence type="ECO:0000313" key="7">
    <source>
        <dbReference type="Proteomes" id="UP001519460"/>
    </source>
</evidence>
<dbReference type="Pfam" id="PF04548">
    <property type="entry name" value="AIG1"/>
    <property type="match status" value="1"/>
</dbReference>
<keyword evidence="3" id="KW-0342">GTP-binding</keyword>
<dbReference type="FunFam" id="3.40.50.300:FF:000366">
    <property type="entry name" value="GTPase, IMAP family member 2"/>
    <property type="match status" value="1"/>
</dbReference>
<name>A0ABD0JKU5_9CAEN</name>
<evidence type="ECO:0000256" key="4">
    <source>
        <dbReference type="SAM" id="Phobius"/>
    </source>
</evidence>
<organism evidence="6 7">
    <name type="scientific">Batillaria attramentaria</name>
    <dbReference type="NCBI Taxonomy" id="370345"/>
    <lineage>
        <taxon>Eukaryota</taxon>
        <taxon>Metazoa</taxon>
        <taxon>Spiralia</taxon>
        <taxon>Lophotrochozoa</taxon>
        <taxon>Mollusca</taxon>
        <taxon>Gastropoda</taxon>
        <taxon>Caenogastropoda</taxon>
        <taxon>Sorbeoconcha</taxon>
        <taxon>Cerithioidea</taxon>
        <taxon>Batillariidae</taxon>
        <taxon>Batillaria</taxon>
    </lineage>
</organism>
<dbReference type="PROSITE" id="PS51720">
    <property type="entry name" value="G_AIG1"/>
    <property type="match status" value="1"/>
</dbReference>
<proteinExistence type="inferred from homology"/>
<dbReference type="PANTHER" id="PTHR10903">
    <property type="entry name" value="GTPASE, IMAP FAMILY MEMBER-RELATED"/>
    <property type="match status" value="1"/>
</dbReference>
<keyword evidence="7" id="KW-1185">Reference proteome</keyword>
<dbReference type="SUPFAM" id="SSF52540">
    <property type="entry name" value="P-loop containing nucleoside triphosphate hydrolases"/>
    <property type="match status" value="1"/>
</dbReference>
<feature type="transmembrane region" description="Helical" evidence="4">
    <location>
        <begin position="12"/>
        <end position="28"/>
    </location>
</feature>
<reference evidence="6 7" key="1">
    <citation type="journal article" date="2023" name="Sci. Data">
        <title>Genome assembly of the Korean intertidal mud-creeper Batillaria attramentaria.</title>
        <authorList>
            <person name="Patra A.K."/>
            <person name="Ho P.T."/>
            <person name="Jun S."/>
            <person name="Lee S.J."/>
            <person name="Kim Y."/>
            <person name="Won Y.J."/>
        </authorList>
    </citation>
    <scope>NUCLEOTIDE SEQUENCE [LARGE SCALE GENOMIC DNA]</scope>
    <source>
        <strain evidence="6">Wonlab-2016</strain>
    </source>
</reference>
<dbReference type="InterPro" id="IPR045058">
    <property type="entry name" value="GIMA/IAN/Toc"/>
</dbReference>
<dbReference type="GO" id="GO:0005525">
    <property type="term" value="F:GTP binding"/>
    <property type="evidence" value="ECO:0007669"/>
    <property type="project" value="UniProtKB-KW"/>
</dbReference>
<dbReference type="InterPro" id="IPR027417">
    <property type="entry name" value="P-loop_NTPase"/>
</dbReference>
<keyword evidence="4" id="KW-0472">Membrane</keyword>
<evidence type="ECO:0000256" key="1">
    <source>
        <dbReference type="ARBA" id="ARBA00008535"/>
    </source>
</evidence>
<dbReference type="AlphaFoldDB" id="A0ABD0JKU5"/>
<feature type="domain" description="AIG1-type G" evidence="5">
    <location>
        <begin position="47"/>
        <end position="252"/>
    </location>
</feature>
<dbReference type="InterPro" id="IPR006703">
    <property type="entry name" value="G_AIG1"/>
</dbReference>